<dbReference type="InterPro" id="IPR018303">
    <property type="entry name" value="ATPase_P-typ_P_site"/>
</dbReference>
<dbReference type="InterPro" id="IPR023214">
    <property type="entry name" value="HAD_sf"/>
</dbReference>
<evidence type="ECO:0000256" key="7">
    <source>
        <dbReference type="ARBA" id="ARBA00022967"/>
    </source>
</evidence>
<evidence type="ECO:0000256" key="1">
    <source>
        <dbReference type="ARBA" id="ARBA00004651"/>
    </source>
</evidence>
<evidence type="ECO:0000256" key="5">
    <source>
        <dbReference type="ARBA" id="ARBA00022741"/>
    </source>
</evidence>
<dbReference type="Gene3D" id="3.40.50.1000">
    <property type="entry name" value="HAD superfamily/HAD-like"/>
    <property type="match status" value="1"/>
</dbReference>
<dbReference type="InterPro" id="IPR036163">
    <property type="entry name" value="HMA_dom_sf"/>
</dbReference>
<dbReference type="InterPro" id="IPR000579">
    <property type="entry name" value="Cation-trans_P-type_ATPase_A/B"/>
</dbReference>
<evidence type="ECO:0000256" key="8">
    <source>
        <dbReference type="ARBA" id="ARBA00022989"/>
    </source>
</evidence>
<dbReference type="NCBIfam" id="TIGR01525">
    <property type="entry name" value="ATPase-IB_hvy"/>
    <property type="match status" value="1"/>
</dbReference>
<dbReference type="SUPFAM" id="SSF81653">
    <property type="entry name" value="Calcium ATPase, transduction domain A"/>
    <property type="match status" value="1"/>
</dbReference>
<dbReference type="Gene3D" id="3.40.1110.10">
    <property type="entry name" value="Calcium-transporting ATPase, cytoplasmic domain N"/>
    <property type="match status" value="1"/>
</dbReference>
<evidence type="ECO:0000256" key="10">
    <source>
        <dbReference type="RuleBase" id="RU362081"/>
    </source>
</evidence>
<dbReference type="EMBL" id="BAAAGS010000077">
    <property type="protein sequence ID" value="GAA0558477.1"/>
    <property type="molecule type" value="Genomic_DNA"/>
</dbReference>
<dbReference type="Pfam" id="PF00403">
    <property type="entry name" value="HMA"/>
    <property type="match status" value="1"/>
</dbReference>
<dbReference type="NCBIfam" id="TIGR01494">
    <property type="entry name" value="ATPase_P-type"/>
    <property type="match status" value="1"/>
</dbReference>
<dbReference type="SUPFAM" id="SSF55008">
    <property type="entry name" value="HMA, heavy metal-associated domain"/>
    <property type="match status" value="1"/>
</dbReference>
<comment type="subcellular location">
    <subcellularLocation>
        <location evidence="1">Cell membrane</location>
        <topology evidence="1">Multi-pass membrane protein</topology>
    </subcellularLocation>
</comment>
<dbReference type="CDD" id="cd02094">
    <property type="entry name" value="P-type_ATPase_Cu-like"/>
    <property type="match status" value="1"/>
</dbReference>
<evidence type="ECO:0000256" key="4">
    <source>
        <dbReference type="ARBA" id="ARBA00022723"/>
    </source>
</evidence>
<dbReference type="PROSITE" id="PS50846">
    <property type="entry name" value="HMA_2"/>
    <property type="match status" value="1"/>
</dbReference>
<dbReference type="PRINTS" id="PR00940">
    <property type="entry name" value="CATPATPASEA"/>
</dbReference>
<evidence type="ECO:0000256" key="2">
    <source>
        <dbReference type="ARBA" id="ARBA00006024"/>
    </source>
</evidence>
<keyword evidence="8 10" id="KW-1133">Transmembrane helix</keyword>
<reference evidence="13" key="1">
    <citation type="journal article" date="2019" name="Int. J. Syst. Evol. Microbiol.">
        <title>The Global Catalogue of Microorganisms (GCM) 10K type strain sequencing project: providing services to taxonomists for standard genome sequencing and annotation.</title>
        <authorList>
            <consortium name="The Broad Institute Genomics Platform"/>
            <consortium name="The Broad Institute Genome Sequencing Center for Infectious Disease"/>
            <person name="Wu L."/>
            <person name="Ma J."/>
        </authorList>
    </citation>
    <scope>NUCLEOTIDE SEQUENCE [LARGE SCALE GENOMIC DNA]</scope>
    <source>
        <strain evidence="13">JCM 10303</strain>
    </source>
</reference>
<evidence type="ECO:0000313" key="13">
    <source>
        <dbReference type="Proteomes" id="UP001500729"/>
    </source>
</evidence>
<dbReference type="InterPro" id="IPR001757">
    <property type="entry name" value="P_typ_ATPase"/>
</dbReference>
<dbReference type="Gene3D" id="2.70.150.10">
    <property type="entry name" value="Calcium-transporting ATPase, cytoplasmic transduction domain A"/>
    <property type="match status" value="1"/>
</dbReference>
<dbReference type="InterPro" id="IPR044492">
    <property type="entry name" value="P_typ_ATPase_HD_dom"/>
</dbReference>
<dbReference type="Gene3D" id="3.30.70.100">
    <property type="match status" value="1"/>
</dbReference>
<dbReference type="InterPro" id="IPR017969">
    <property type="entry name" value="Heavy-metal-associated_CS"/>
</dbReference>
<dbReference type="InterPro" id="IPR006121">
    <property type="entry name" value="HMA_dom"/>
</dbReference>
<dbReference type="SFLD" id="SFLDG00002">
    <property type="entry name" value="C1.7:_P-type_atpase_like"/>
    <property type="match status" value="1"/>
</dbReference>
<gene>
    <name evidence="12" type="ORF">GCM10009533_64940</name>
</gene>
<dbReference type="SFLD" id="SFLDS00003">
    <property type="entry name" value="Haloacid_Dehalogenase"/>
    <property type="match status" value="1"/>
</dbReference>
<feature type="transmembrane region" description="Helical" evidence="10">
    <location>
        <begin position="129"/>
        <end position="147"/>
    </location>
</feature>
<dbReference type="InterPro" id="IPR023298">
    <property type="entry name" value="ATPase_P-typ_TM_dom_sf"/>
</dbReference>
<dbReference type="PANTHER" id="PTHR43520:SF8">
    <property type="entry name" value="P-TYPE CU(+) TRANSPORTER"/>
    <property type="match status" value="1"/>
</dbReference>
<keyword evidence="5 10" id="KW-0547">Nucleotide-binding</keyword>
<dbReference type="SUPFAM" id="SSF56784">
    <property type="entry name" value="HAD-like"/>
    <property type="match status" value="1"/>
</dbReference>
<name>A0ABP3P818_SACER</name>
<dbReference type="SUPFAM" id="SSF81665">
    <property type="entry name" value="Calcium ATPase, transmembrane domain M"/>
    <property type="match status" value="1"/>
</dbReference>
<comment type="similarity">
    <text evidence="2 10">Belongs to the cation transport ATPase (P-type) (TC 3.A.3) family. Type IB subfamily.</text>
</comment>
<feature type="domain" description="HMA" evidence="11">
    <location>
        <begin position="15"/>
        <end position="79"/>
    </location>
</feature>
<keyword evidence="4 10" id="KW-0479">Metal-binding</keyword>
<dbReference type="InterPro" id="IPR036412">
    <property type="entry name" value="HAD-like_sf"/>
</dbReference>
<evidence type="ECO:0000256" key="6">
    <source>
        <dbReference type="ARBA" id="ARBA00022840"/>
    </source>
</evidence>
<evidence type="ECO:0000259" key="11">
    <source>
        <dbReference type="PROSITE" id="PS50846"/>
    </source>
</evidence>
<evidence type="ECO:0000313" key="12">
    <source>
        <dbReference type="EMBL" id="GAA0558477.1"/>
    </source>
</evidence>
<evidence type="ECO:0000256" key="3">
    <source>
        <dbReference type="ARBA" id="ARBA00022692"/>
    </source>
</evidence>
<dbReference type="PANTHER" id="PTHR43520">
    <property type="entry name" value="ATP7, ISOFORM B"/>
    <property type="match status" value="1"/>
</dbReference>
<dbReference type="InterPro" id="IPR027256">
    <property type="entry name" value="P-typ_ATPase_IB"/>
</dbReference>
<dbReference type="Pfam" id="PF00702">
    <property type="entry name" value="Hydrolase"/>
    <property type="match status" value="1"/>
</dbReference>
<dbReference type="RefSeq" id="WP_009949997.1">
    <property type="nucleotide sequence ID" value="NZ_BAAAGS010000077.1"/>
</dbReference>
<keyword evidence="13" id="KW-1185">Reference proteome</keyword>
<protein>
    <submittedName>
        <fullName evidence="12">Heavy metal translocating P-type ATPase</fullName>
    </submittedName>
</protein>
<keyword evidence="9 10" id="KW-0472">Membrane</keyword>
<evidence type="ECO:0000256" key="9">
    <source>
        <dbReference type="ARBA" id="ARBA00023136"/>
    </source>
</evidence>
<dbReference type="InterPro" id="IPR059000">
    <property type="entry name" value="ATPase_P-type_domA"/>
</dbReference>
<keyword evidence="6 10" id="KW-0067">ATP-binding</keyword>
<accession>A0ABP3P818</accession>
<dbReference type="InterPro" id="IPR008250">
    <property type="entry name" value="ATPase_P-typ_transduc_dom_A_sf"/>
</dbReference>
<sequence length="758" mass="79324">MTPTPTRVTPRPQARQVELAVTGMTCAACATRVERKLGKLDGVRASVNYATGRASVEVASATDDAALLDAVRRAGYQAEPVTPESAEEPDSGDRSRDLWRRMLVSVLLFVPLCDLSLLFTALPGTRFPGWQWVLAALALPVVGWAALPFHRAALSGARRGSSSMDTLVSLGICAAGAWSAYAMFSGHEPAELTGFWALLRADGAIYLEVAAGVTTFVLAGRYFEARAQRRAGHALHALADLRAKTVTVVRDDGTRQEIPVDDLQVGQRFLVRPGETVATDGVVRDGRAELDCAAMTGESMPVGTASGDDVIGGTVLLTGHLVVEATRVGRDTRLAAMVRLVEEAQTGKAAVQRLADRISAYFVPAVLVLAVSTSVGWLLAGGTAERAFTAALAVLVIACPCALGLATPTALMVATGRGAMLGIFIKGHQALESTRHIDTVVLDKTGTVTEGRMSVVAVECLPGVERAVVLRRAGALEDASEHAVARAVSAFAREELGALPGVAEFRNLTGLGARGVVEDREVLAGRAALFGELGWEVPGDLDAVRREWERQGRTAVLLGWDGRAVAVFALADLVRPSAPRAVAGLHRLGLRTVLLTGDNAATADAVAAAVGIGEVVAEVLPDEKVDVVRRLRAQGRVVAMVGDGVNDAPALAAADLGLAIGTGTDVAIGAADLILVRDELTVVPDAIRLSRAALRTIRGNLVWAFGYNLAALPLAALGLLNPLVAGGAMALSSFFVVSNSLRLRRFAPGGWENADPSR</sequence>
<dbReference type="NCBIfam" id="TIGR01511">
    <property type="entry name" value="ATPase-IB1_Cu"/>
    <property type="match status" value="1"/>
</dbReference>
<dbReference type="Proteomes" id="UP001500729">
    <property type="component" value="Unassembled WGS sequence"/>
</dbReference>
<keyword evidence="7" id="KW-1278">Translocase</keyword>
<feature type="transmembrane region" description="Helical" evidence="10">
    <location>
        <begin position="697"/>
        <end position="717"/>
    </location>
</feature>
<keyword evidence="3 10" id="KW-0812">Transmembrane</keyword>
<feature type="transmembrane region" description="Helical" evidence="10">
    <location>
        <begin position="167"/>
        <end position="184"/>
    </location>
</feature>
<comment type="caution">
    <text evidence="12">The sequence shown here is derived from an EMBL/GenBank/DDBJ whole genome shotgun (WGS) entry which is preliminary data.</text>
</comment>
<dbReference type="SFLD" id="SFLDF00027">
    <property type="entry name" value="p-type_atpase"/>
    <property type="match status" value="1"/>
</dbReference>
<dbReference type="PROSITE" id="PS00154">
    <property type="entry name" value="ATPASE_E1_E2"/>
    <property type="match status" value="1"/>
</dbReference>
<organism evidence="12 13">
    <name type="scientific">Saccharopolyspora erythraea</name>
    <name type="common">Streptomyces erythraeus</name>
    <dbReference type="NCBI Taxonomy" id="1836"/>
    <lineage>
        <taxon>Bacteria</taxon>
        <taxon>Bacillati</taxon>
        <taxon>Actinomycetota</taxon>
        <taxon>Actinomycetes</taxon>
        <taxon>Pseudonocardiales</taxon>
        <taxon>Pseudonocardiaceae</taxon>
        <taxon>Saccharopolyspora</taxon>
    </lineage>
</organism>
<feature type="transmembrane region" description="Helical" evidence="10">
    <location>
        <begin position="358"/>
        <end position="380"/>
    </location>
</feature>
<dbReference type="InterPro" id="IPR023299">
    <property type="entry name" value="ATPase_P-typ_cyto_dom_N"/>
</dbReference>
<dbReference type="CDD" id="cd00371">
    <property type="entry name" value="HMA"/>
    <property type="match status" value="1"/>
</dbReference>
<feature type="transmembrane region" description="Helical" evidence="10">
    <location>
        <begin position="204"/>
        <end position="223"/>
    </location>
</feature>
<keyword evidence="10" id="KW-1003">Cell membrane</keyword>
<proteinExistence type="inferred from homology"/>
<feature type="transmembrane region" description="Helical" evidence="10">
    <location>
        <begin position="392"/>
        <end position="414"/>
    </location>
</feature>
<dbReference type="PROSITE" id="PS01047">
    <property type="entry name" value="HMA_1"/>
    <property type="match status" value="1"/>
</dbReference>
<dbReference type="Pfam" id="PF00122">
    <property type="entry name" value="E1-E2_ATPase"/>
    <property type="match status" value="1"/>
</dbReference>
<feature type="transmembrane region" description="Helical" evidence="10">
    <location>
        <begin position="102"/>
        <end position="123"/>
    </location>
</feature>
<dbReference type="PRINTS" id="PR00119">
    <property type="entry name" value="CATATPASE"/>
</dbReference>